<dbReference type="AlphaFoldDB" id="A0A3P8JTS0"/>
<proteinExistence type="predicted"/>
<protein>
    <submittedName>
        <fullName evidence="1">Uncharacterized protein</fullName>
    </submittedName>
</protein>
<organism evidence="1 2">
    <name type="scientific">Schistosoma mattheei</name>
    <dbReference type="NCBI Taxonomy" id="31246"/>
    <lineage>
        <taxon>Eukaryota</taxon>
        <taxon>Metazoa</taxon>
        <taxon>Spiralia</taxon>
        <taxon>Lophotrochozoa</taxon>
        <taxon>Platyhelminthes</taxon>
        <taxon>Trematoda</taxon>
        <taxon>Digenea</taxon>
        <taxon>Strigeidida</taxon>
        <taxon>Schistosomatoidea</taxon>
        <taxon>Schistosomatidae</taxon>
        <taxon>Schistosoma</taxon>
    </lineage>
</organism>
<reference evidence="1 2" key="1">
    <citation type="submission" date="2018-11" db="EMBL/GenBank/DDBJ databases">
        <authorList>
            <consortium name="Pathogen Informatics"/>
        </authorList>
    </citation>
    <scope>NUCLEOTIDE SEQUENCE [LARGE SCALE GENOMIC DNA]</scope>
    <source>
        <strain>Denwood</strain>
        <strain evidence="2">Zambia</strain>
    </source>
</reference>
<sequence length="41" mass="5084">MCRLMSLKICRINKNWFRWCTTNIVRCRIIRTVKMRARVRG</sequence>
<evidence type="ECO:0000313" key="2">
    <source>
        <dbReference type="Proteomes" id="UP000269396"/>
    </source>
</evidence>
<keyword evidence="2" id="KW-1185">Reference proteome</keyword>
<gene>
    <name evidence="1" type="ORF">SMTD_LOCUS16954</name>
</gene>
<evidence type="ECO:0000313" key="1">
    <source>
        <dbReference type="EMBL" id="VDP72793.1"/>
    </source>
</evidence>
<dbReference type="EMBL" id="UZAL01037961">
    <property type="protein sequence ID" value="VDP72793.1"/>
    <property type="molecule type" value="Genomic_DNA"/>
</dbReference>
<accession>A0A3P8JTS0</accession>
<dbReference type="Proteomes" id="UP000269396">
    <property type="component" value="Unassembled WGS sequence"/>
</dbReference>
<name>A0A3P8JTS0_9TREM</name>